<protein>
    <submittedName>
        <fullName evidence="2">Uncharacterized protein</fullName>
    </submittedName>
</protein>
<comment type="caution">
    <text evidence="2">The sequence shown here is derived from an EMBL/GenBank/DDBJ whole genome shotgun (WGS) entry which is preliminary data.</text>
</comment>
<feature type="region of interest" description="Disordered" evidence="1">
    <location>
        <begin position="49"/>
        <end position="82"/>
    </location>
</feature>
<organism evidence="2 3">
    <name type="scientific">Caerostris extrusa</name>
    <name type="common">Bark spider</name>
    <name type="synonym">Caerostris bankana</name>
    <dbReference type="NCBI Taxonomy" id="172846"/>
    <lineage>
        <taxon>Eukaryota</taxon>
        <taxon>Metazoa</taxon>
        <taxon>Ecdysozoa</taxon>
        <taxon>Arthropoda</taxon>
        <taxon>Chelicerata</taxon>
        <taxon>Arachnida</taxon>
        <taxon>Araneae</taxon>
        <taxon>Araneomorphae</taxon>
        <taxon>Entelegynae</taxon>
        <taxon>Araneoidea</taxon>
        <taxon>Araneidae</taxon>
        <taxon>Caerostris</taxon>
    </lineage>
</organism>
<name>A0AAV4TQX4_CAEEX</name>
<accession>A0AAV4TQX4</accession>
<sequence length="166" mass="19107">MVDLKFKSFSQTIMYLKTKNITQFRETDPIIPNSSKHFKRFILKFPFPQKRLPPGSRDDFQPVGCSRNNRLPGEGGRGRESKTKRCVKIPVLVLLFRRGHVTPEFRTPRDSSQGDIDEQTTAQGAFLTVAVNFAIFTSLRAVCRACLQRNLVLYVFRLPLRAKRFS</sequence>
<proteinExistence type="predicted"/>
<reference evidence="2 3" key="1">
    <citation type="submission" date="2021-06" db="EMBL/GenBank/DDBJ databases">
        <title>Caerostris extrusa draft genome.</title>
        <authorList>
            <person name="Kono N."/>
            <person name="Arakawa K."/>
        </authorList>
    </citation>
    <scope>NUCLEOTIDE SEQUENCE [LARGE SCALE GENOMIC DNA]</scope>
</reference>
<gene>
    <name evidence="2" type="ORF">CEXT_473571</name>
</gene>
<dbReference type="EMBL" id="BPLR01011648">
    <property type="protein sequence ID" value="GIY47916.1"/>
    <property type="molecule type" value="Genomic_DNA"/>
</dbReference>
<keyword evidence="3" id="KW-1185">Reference proteome</keyword>
<evidence type="ECO:0000313" key="2">
    <source>
        <dbReference type="EMBL" id="GIY47916.1"/>
    </source>
</evidence>
<dbReference type="AlphaFoldDB" id="A0AAV4TQX4"/>
<evidence type="ECO:0000313" key="3">
    <source>
        <dbReference type="Proteomes" id="UP001054945"/>
    </source>
</evidence>
<evidence type="ECO:0000256" key="1">
    <source>
        <dbReference type="SAM" id="MobiDB-lite"/>
    </source>
</evidence>
<dbReference type="Proteomes" id="UP001054945">
    <property type="component" value="Unassembled WGS sequence"/>
</dbReference>